<accession>A0A401Q5G6</accession>
<protein>
    <recommendedName>
        <fullName evidence="7">Small ribosomal subunit protein mS26</fullName>
    </recommendedName>
    <alternativeName>
        <fullName evidence="8">28S ribosomal protein S26, mitochondrial</fullName>
    </alternativeName>
</protein>
<evidence type="ECO:0000256" key="4">
    <source>
        <dbReference type="ARBA" id="ARBA00022980"/>
    </source>
</evidence>
<organism evidence="10 11">
    <name type="scientific">Scyliorhinus torazame</name>
    <name type="common">Cloudy catshark</name>
    <name type="synonym">Catulus torazame</name>
    <dbReference type="NCBI Taxonomy" id="75743"/>
    <lineage>
        <taxon>Eukaryota</taxon>
        <taxon>Metazoa</taxon>
        <taxon>Chordata</taxon>
        <taxon>Craniata</taxon>
        <taxon>Vertebrata</taxon>
        <taxon>Chondrichthyes</taxon>
        <taxon>Elasmobranchii</taxon>
        <taxon>Galeomorphii</taxon>
        <taxon>Galeoidea</taxon>
        <taxon>Carcharhiniformes</taxon>
        <taxon>Scyliorhinidae</taxon>
        <taxon>Scyliorhinus</taxon>
    </lineage>
</organism>
<evidence type="ECO:0000256" key="8">
    <source>
        <dbReference type="ARBA" id="ARBA00035344"/>
    </source>
</evidence>
<evidence type="ECO:0000256" key="1">
    <source>
        <dbReference type="ARBA" id="ARBA00004173"/>
    </source>
</evidence>
<evidence type="ECO:0000256" key="5">
    <source>
        <dbReference type="ARBA" id="ARBA00023128"/>
    </source>
</evidence>
<evidence type="ECO:0000256" key="2">
    <source>
        <dbReference type="ARBA" id="ARBA00009672"/>
    </source>
</evidence>
<evidence type="ECO:0000313" key="10">
    <source>
        <dbReference type="EMBL" id="GCB80620.1"/>
    </source>
</evidence>
<feature type="coiled-coil region" evidence="9">
    <location>
        <begin position="10"/>
        <end position="83"/>
    </location>
</feature>
<dbReference type="AlphaFoldDB" id="A0A401Q5G6"/>
<dbReference type="PANTHER" id="PTHR21035:SF2">
    <property type="entry name" value="SMALL RIBOSOMAL SUBUNIT PROTEIN MS26"/>
    <property type="match status" value="1"/>
</dbReference>
<dbReference type="GO" id="GO:0005763">
    <property type="term" value="C:mitochondrial small ribosomal subunit"/>
    <property type="evidence" value="ECO:0007669"/>
    <property type="project" value="InterPro"/>
</dbReference>
<dbReference type="Pfam" id="PF14943">
    <property type="entry name" value="MRP-S26"/>
    <property type="match status" value="1"/>
</dbReference>
<keyword evidence="5" id="KW-0496">Mitochondrion</keyword>
<dbReference type="EMBL" id="BFAA01009752">
    <property type="protein sequence ID" value="GCB80620.1"/>
    <property type="molecule type" value="Genomic_DNA"/>
</dbReference>
<dbReference type="OrthoDB" id="5988811at2759"/>
<sequence>RAEFKEEMLRKRYEEEVGSLAAERAKVETEEHQKLMAFNNLENERLRKIREERLQQEAEEEQEQKLEAAIHREKKREEFLKEKELEVLQLQEAVKNFITLENLDERIEEALDNPKNYNFAIDKEGRFMRRTVKQSADRNPPGTAMPSPPE</sequence>
<comment type="caution">
    <text evidence="10">The sequence shown here is derived from an EMBL/GenBank/DDBJ whole genome shotgun (WGS) entry which is preliminary data.</text>
</comment>
<evidence type="ECO:0000256" key="7">
    <source>
        <dbReference type="ARBA" id="ARBA00035138"/>
    </source>
</evidence>
<feature type="non-terminal residue" evidence="10">
    <location>
        <position position="1"/>
    </location>
</feature>
<keyword evidence="3" id="KW-0809">Transit peptide</keyword>
<keyword evidence="9" id="KW-0175">Coiled coil</keyword>
<evidence type="ECO:0000313" key="11">
    <source>
        <dbReference type="Proteomes" id="UP000288216"/>
    </source>
</evidence>
<keyword evidence="6" id="KW-0687">Ribonucleoprotein</keyword>
<dbReference type="OMA" id="AWVQLKE"/>
<gene>
    <name evidence="10" type="ORF">scyTo_0016281</name>
</gene>
<proteinExistence type="inferred from homology"/>
<keyword evidence="4" id="KW-0689">Ribosomal protein</keyword>
<comment type="similarity">
    <text evidence="2">Belongs to the mitochondrion-specific ribosomal protein mS26 family.</text>
</comment>
<name>A0A401Q5G6_SCYTO</name>
<dbReference type="Proteomes" id="UP000288216">
    <property type="component" value="Unassembled WGS sequence"/>
</dbReference>
<evidence type="ECO:0000256" key="9">
    <source>
        <dbReference type="SAM" id="Coils"/>
    </source>
</evidence>
<keyword evidence="11" id="KW-1185">Reference proteome</keyword>
<dbReference type="InterPro" id="IPR026140">
    <property type="entry name" value="Ribosomal_mS26"/>
</dbReference>
<evidence type="ECO:0000256" key="3">
    <source>
        <dbReference type="ARBA" id="ARBA00022946"/>
    </source>
</evidence>
<reference evidence="10 11" key="1">
    <citation type="journal article" date="2018" name="Nat. Ecol. Evol.">
        <title>Shark genomes provide insights into elasmobranch evolution and the origin of vertebrates.</title>
        <authorList>
            <person name="Hara Y"/>
            <person name="Yamaguchi K"/>
            <person name="Onimaru K"/>
            <person name="Kadota M"/>
            <person name="Koyanagi M"/>
            <person name="Keeley SD"/>
            <person name="Tatsumi K"/>
            <person name="Tanaka K"/>
            <person name="Motone F"/>
            <person name="Kageyama Y"/>
            <person name="Nozu R"/>
            <person name="Adachi N"/>
            <person name="Nishimura O"/>
            <person name="Nakagawa R"/>
            <person name="Tanegashima C"/>
            <person name="Kiyatake I"/>
            <person name="Matsumoto R"/>
            <person name="Murakumo K"/>
            <person name="Nishida K"/>
            <person name="Terakita A"/>
            <person name="Kuratani S"/>
            <person name="Sato K"/>
            <person name="Hyodo S Kuraku.S."/>
        </authorList>
    </citation>
    <scope>NUCLEOTIDE SEQUENCE [LARGE SCALE GENOMIC DNA]</scope>
</reference>
<comment type="subcellular location">
    <subcellularLocation>
        <location evidence="1">Mitochondrion</location>
    </subcellularLocation>
</comment>
<dbReference type="STRING" id="75743.A0A401Q5G6"/>
<evidence type="ECO:0000256" key="6">
    <source>
        <dbReference type="ARBA" id="ARBA00023274"/>
    </source>
</evidence>
<dbReference type="PANTHER" id="PTHR21035">
    <property type="entry name" value="28S RIBOSOMAL PROTEIN S26, MITOCHONDRIAL"/>
    <property type="match status" value="1"/>
</dbReference>